<evidence type="ECO:0000313" key="4">
    <source>
        <dbReference type="Proteomes" id="UP000189004"/>
    </source>
</evidence>
<feature type="region of interest" description="Disordered" evidence="1">
    <location>
        <begin position="96"/>
        <end position="120"/>
    </location>
</feature>
<reference evidence="4" key="1">
    <citation type="submission" date="2016-08" db="EMBL/GenBank/DDBJ databases">
        <authorList>
            <person name="Tokovenko B."/>
            <person name="Kalinowski J."/>
        </authorList>
    </citation>
    <scope>NUCLEOTIDE SEQUENCE [LARGE SCALE GENOMIC DNA]</scope>
    <source>
        <strain evidence="4">UTMC102</strain>
    </source>
</reference>
<dbReference type="InterPro" id="IPR025959">
    <property type="entry name" value="Winged_HTH_dom"/>
</dbReference>
<keyword evidence="4" id="KW-1185">Reference proteome</keyword>
<evidence type="ECO:0000259" key="2">
    <source>
        <dbReference type="Pfam" id="PF13592"/>
    </source>
</evidence>
<dbReference type="STRING" id="501010.NOSIN_13295"/>
<evidence type="ECO:0000313" key="3">
    <source>
        <dbReference type="EMBL" id="OOC54660.1"/>
    </source>
</evidence>
<organism evidence="3 4">
    <name type="scientific">Nocardiopsis sinuspersici</name>
    <dbReference type="NCBI Taxonomy" id="501010"/>
    <lineage>
        <taxon>Bacteria</taxon>
        <taxon>Bacillati</taxon>
        <taxon>Actinomycetota</taxon>
        <taxon>Actinomycetes</taxon>
        <taxon>Streptosporangiales</taxon>
        <taxon>Nocardiopsidaceae</taxon>
        <taxon>Nocardiopsis</taxon>
    </lineage>
</organism>
<gene>
    <name evidence="3" type="ORF">NOSIN_13295</name>
</gene>
<comment type="caution">
    <text evidence="3">The sequence shown here is derived from an EMBL/GenBank/DDBJ whole genome shotgun (WGS) entry which is preliminary data.</text>
</comment>
<dbReference type="Pfam" id="PF13592">
    <property type="entry name" value="HTH_33"/>
    <property type="match status" value="1"/>
</dbReference>
<dbReference type="RefSeq" id="WP_077691070.1">
    <property type="nucleotide sequence ID" value="NZ_MCOK01000001.1"/>
</dbReference>
<evidence type="ECO:0000256" key="1">
    <source>
        <dbReference type="SAM" id="MobiDB-lite"/>
    </source>
</evidence>
<accession>A0A1V3C2P8</accession>
<dbReference type="OrthoDB" id="8479510at2"/>
<sequence>MAALASKGPGPHCLLTEHQQHELRRIPRRGAEDYGFAANGWTLVRIRWVVHEGFGVAYTDLSGVRRLPHRMGWTNQLPARQSLERDGDAIAEWVERTWPDIEKGPATGRGSASPTNRGPR</sequence>
<feature type="domain" description="Winged helix-turn helix" evidence="2">
    <location>
        <begin position="40"/>
        <end position="96"/>
    </location>
</feature>
<dbReference type="Proteomes" id="UP000189004">
    <property type="component" value="Unassembled WGS sequence"/>
</dbReference>
<dbReference type="EMBL" id="MCOK01000001">
    <property type="protein sequence ID" value="OOC54660.1"/>
    <property type="molecule type" value="Genomic_DNA"/>
</dbReference>
<proteinExistence type="predicted"/>
<name>A0A1V3C2P8_9ACTN</name>
<protein>
    <recommendedName>
        <fullName evidence="2">Winged helix-turn helix domain-containing protein</fullName>
    </recommendedName>
</protein>
<feature type="compositionally biased region" description="Polar residues" evidence="1">
    <location>
        <begin position="110"/>
        <end position="120"/>
    </location>
</feature>
<dbReference type="AlphaFoldDB" id="A0A1V3C2P8"/>